<evidence type="ECO:0000313" key="9">
    <source>
        <dbReference type="Proteomes" id="UP000014541"/>
    </source>
</evidence>
<feature type="transmembrane region" description="Helical" evidence="6">
    <location>
        <begin position="25"/>
        <end position="47"/>
    </location>
</feature>
<feature type="transmembrane region" description="Helical" evidence="6">
    <location>
        <begin position="379"/>
        <end position="401"/>
    </location>
</feature>
<evidence type="ECO:0000313" key="8">
    <source>
        <dbReference type="EMBL" id="EPF30676.1"/>
    </source>
</evidence>
<reference evidence="8 9" key="1">
    <citation type="submission" date="2013-04" db="EMBL/GenBank/DDBJ databases">
        <title>The Genome Sequence of Treponema maltophilum ATCC 51939.</title>
        <authorList>
            <consortium name="The Broad Institute Genomics Platform"/>
            <person name="Earl A."/>
            <person name="Ward D."/>
            <person name="Feldgarden M."/>
            <person name="Gevers D."/>
            <person name="Leonetti C."/>
            <person name="Blanton J.M."/>
            <person name="Dewhirst F.E."/>
            <person name="Izard J."/>
            <person name="Walker B."/>
            <person name="Young S."/>
            <person name="Zeng Q."/>
            <person name="Gargeya S."/>
            <person name="Fitzgerald M."/>
            <person name="Haas B."/>
            <person name="Abouelleil A."/>
            <person name="Allen A.W."/>
            <person name="Alvarado L."/>
            <person name="Arachchi H.M."/>
            <person name="Berlin A.M."/>
            <person name="Chapman S.B."/>
            <person name="Gainer-Dewar J."/>
            <person name="Goldberg J."/>
            <person name="Griggs A."/>
            <person name="Gujja S."/>
            <person name="Hansen M."/>
            <person name="Howarth C."/>
            <person name="Imamovic A."/>
            <person name="Ireland A."/>
            <person name="Larimer J."/>
            <person name="McCowan C."/>
            <person name="Murphy C."/>
            <person name="Pearson M."/>
            <person name="Poon T.W."/>
            <person name="Priest M."/>
            <person name="Roberts A."/>
            <person name="Saif S."/>
            <person name="Shea T."/>
            <person name="Sisk P."/>
            <person name="Sykes S."/>
            <person name="Wortman J."/>
            <person name="Nusbaum C."/>
            <person name="Birren B."/>
        </authorList>
    </citation>
    <scope>NUCLEOTIDE SEQUENCE [LARGE SCALE GENOMIC DNA]</scope>
    <source>
        <strain evidence="8 9">ATCC 51939</strain>
    </source>
</reference>
<dbReference type="Pfam" id="PF02096">
    <property type="entry name" value="60KD_IMP"/>
    <property type="match status" value="1"/>
</dbReference>
<dbReference type="SUPFAM" id="SSF53649">
    <property type="entry name" value="Alkaline phosphatase-like"/>
    <property type="match status" value="1"/>
</dbReference>
<sequence>MIILYPFELLLSKVFLLPYSITGHYGYALIIMSVIITALTTPLYMLAERWKNHEKAIKLKMQLQVDSIKENFKGQKQYYLLQTTHRIYGYKSWYPLQTSMGIIFQIPFFFAAYNVLSHFTGYNNVSFGAIKNLSEPDGILFGINILPLIMTLLNILSSFYYTKSFKIKDNTQQFVLAGVFLLLLYDSPAALLLYWTCNNFLSLIKNIVMQKKNNTDILHKTEIDKNSKLSLIHACALIYILAATAVNYNAQRYNKFILLASLLFLGICFIYSFFIKKNKFNYKIIPYGIIYTGFLYLYITKSYFLSRTLLVFLMHIFNVRFFYLFFTDFKQVAAQNPILKIGKLPYYTIISECVFLFAFLLPIQLYVNNPTEFQVQPFAVLLYLIPIFLGILAVFILSAYLLKSSPLFFKALIFSFICFSFYTLILPLNAGTLSEFTFQTDRVITQPAASLYIKDFIILLFSFYIVYFLIQKKQNMIFPLITILSAAVLLNICIKWVHFTAPVIQTAEIKSDLPETTHLSHRLSKNGRNVIFFMPDMMNGNYVQRTFDEFPELKEKFSGFTWYKDTLSISASTVHSLPAMMGGVQYTPLSMNKTDNSYHTDQQKSLEILFTNFLEHGFHCTNVGYSSMFQKNENISKLASKTNLSYFLESPLSYIGYWNKEKNIKVDYSAKLFLLTMLPFYNAAPYILKTLIYDEGTWNNLSLKLKNTKAFTLRSYPYLDLLPEICSIAETKEDKFMFIANELTHNSFGINKDGNFLSTKADLDDPDLPYYSARTFLIKISQWLEWLKANNLYDNTLIVIASDHGNFARDNGLLDMPFKFGRVDYKTELSRVYPTLLFKDFNAGLQFTISDIQTQNSDVPLIFAEHVFTQNTSFSDLKKYTAVNPRERTYSLALYTANDFLEKIKIPFSTYRVKGSIFNADNWDHLDEQY</sequence>
<dbReference type="RefSeq" id="WP_016525287.1">
    <property type="nucleotide sequence ID" value="NZ_KE332518.1"/>
</dbReference>
<dbReference type="Proteomes" id="UP000014541">
    <property type="component" value="Unassembled WGS sequence"/>
</dbReference>
<feature type="transmembrane region" description="Helical" evidence="6">
    <location>
        <begin position="308"/>
        <end position="326"/>
    </location>
</feature>
<dbReference type="EMBL" id="ATFF01000006">
    <property type="protein sequence ID" value="EPF30676.1"/>
    <property type="molecule type" value="Genomic_DNA"/>
</dbReference>
<proteinExistence type="inferred from homology"/>
<feature type="transmembrane region" description="Helical" evidence="6">
    <location>
        <begin position="139"/>
        <end position="162"/>
    </location>
</feature>
<dbReference type="AlphaFoldDB" id="S3K1C4"/>
<dbReference type="STRING" id="1125699.HMPREF9194_00995"/>
<evidence type="ECO:0000256" key="4">
    <source>
        <dbReference type="ARBA" id="ARBA00023136"/>
    </source>
</evidence>
<feature type="transmembrane region" description="Helical" evidence="6">
    <location>
        <begin position="100"/>
        <end position="119"/>
    </location>
</feature>
<gene>
    <name evidence="8" type="ORF">HMPREF9194_00995</name>
</gene>
<feature type="transmembrane region" description="Helical" evidence="6">
    <location>
        <begin position="346"/>
        <end position="367"/>
    </location>
</feature>
<keyword evidence="9" id="KW-1185">Reference proteome</keyword>
<feature type="transmembrane region" description="Helical" evidence="6">
    <location>
        <begin position="231"/>
        <end position="249"/>
    </location>
</feature>
<accession>S3K1C4</accession>
<evidence type="ECO:0000256" key="5">
    <source>
        <dbReference type="RuleBase" id="RU003945"/>
    </source>
</evidence>
<dbReference type="GO" id="GO:0051205">
    <property type="term" value="P:protein insertion into membrane"/>
    <property type="evidence" value="ECO:0007669"/>
    <property type="project" value="TreeGrafter"/>
</dbReference>
<feature type="transmembrane region" description="Helical" evidence="6">
    <location>
        <begin position="451"/>
        <end position="470"/>
    </location>
</feature>
<feature type="transmembrane region" description="Helical" evidence="6">
    <location>
        <begin position="256"/>
        <end position="274"/>
    </location>
</feature>
<organism evidence="8 9">
    <name type="scientific">Treponema maltophilum ATCC 51939</name>
    <dbReference type="NCBI Taxonomy" id="1125699"/>
    <lineage>
        <taxon>Bacteria</taxon>
        <taxon>Pseudomonadati</taxon>
        <taxon>Spirochaetota</taxon>
        <taxon>Spirochaetia</taxon>
        <taxon>Spirochaetales</taxon>
        <taxon>Treponemataceae</taxon>
        <taxon>Treponema</taxon>
    </lineage>
</organism>
<dbReference type="PATRIC" id="fig|1125699.3.peg.1019"/>
<evidence type="ECO:0000256" key="6">
    <source>
        <dbReference type="SAM" id="Phobius"/>
    </source>
</evidence>
<dbReference type="Gene3D" id="3.40.720.10">
    <property type="entry name" value="Alkaline Phosphatase, subunit A"/>
    <property type="match status" value="1"/>
</dbReference>
<dbReference type="HOGENOM" id="CLU_013421_0_0_12"/>
<dbReference type="GO" id="GO:0005886">
    <property type="term" value="C:plasma membrane"/>
    <property type="evidence" value="ECO:0007669"/>
    <property type="project" value="TreeGrafter"/>
</dbReference>
<dbReference type="PANTHER" id="PTHR12428:SF65">
    <property type="entry name" value="CYTOCHROME C OXIDASE ASSEMBLY PROTEIN COX18, MITOCHONDRIAL"/>
    <property type="match status" value="1"/>
</dbReference>
<comment type="caution">
    <text evidence="8">The sequence shown here is derived from an EMBL/GenBank/DDBJ whole genome shotgun (WGS) entry which is preliminary data.</text>
</comment>
<protein>
    <recommendedName>
        <fullName evidence="7">Membrane insertase YidC/Oxa/ALB C-terminal domain-containing protein</fullName>
    </recommendedName>
</protein>
<name>S3K1C4_TREMA</name>
<keyword evidence="2 5" id="KW-0812">Transmembrane</keyword>
<dbReference type="InterPro" id="IPR028055">
    <property type="entry name" value="YidC/Oxa/ALB_C"/>
</dbReference>
<evidence type="ECO:0000256" key="3">
    <source>
        <dbReference type="ARBA" id="ARBA00022989"/>
    </source>
</evidence>
<evidence type="ECO:0000256" key="2">
    <source>
        <dbReference type="ARBA" id="ARBA00022692"/>
    </source>
</evidence>
<dbReference type="eggNOG" id="COG3119">
    <property type="taxonomic scope" value="Bacteria"/>
</dbReference>
<dbReference type="InterPro" id="IPR017850">
    <property type="entry name" value="Alkaline_phosphatase_core_sf"/>
</dbReference>
<dbReference type="InterPro" id="IPR001708">
    <property type="entry name" value="YidC/ALB3/OXA1/COX18"/>
</dbReference>
<dbReference type="OrthoDB" id="354737at2"/>
<keyword evidence="3 6" id="KW-1133">Transmembrane helix</keyword>
<feature type="domain" description="Membrane insertase YidC/Oxa/ALB C-terminal" evidence="7">
    <location>
        <begin position="25"/>
        <end position="211"/>
    </location>
</feature>
<feature type="transmembrane region" description="Helical" evidence="6">
    <location>
        <begin position="476"/>
        <end position="494"/>
    </location>
</feature>
<feature type="transmembrane region" description="Helical" evidence="6">
    <location>
        <begin position="174"/>
        <end position="195"/>
    </location>
</feature>
<feature type="transmembrane region" description="Helical" evidence="6">
    <location>
        <begin position="407"/>
        <end position="430"/>
    </location>
</feature>
<evidence type="ECO:0000259" key="7">
    <source>
        <dbReference type="Pfam" id="PF02096"/>
    </source>
</evidence>
<comment type="subcellular location">
    <subcellularLocation>
        <location evidence="1 5">Membrane</location>
        <topology evidence="1 5">Multi-pass membrane protein</topology>
    </subcellularLocation>
</comment>
<evidence type="ECO:0000256" key="1">
    <source>
        <dbReference type="ARBA" id="ARBA00004141"/>
    </source>
</evidence>
<keyword evidence="4 6" id="KW-0472">Membrane</keyword>
<comment type="similarity">
    <text evidence="5">Belongs to the OXA1/ALB3/YidC family.</text>
</comment>
<dbReference type="eggNOG" id="COG0706">
    <property type="taxonomic scope" value="Bacteria"/>
</dbReference>
<dbReference type="PANTHER" id="PTHR12428">
    <property type="entry name" value="OXA1"/>
    <property type="match status" value="1"/>
</dbReference>
<dbReference type="GO" id="GO:0032977">
    <property type="term" value="F:membrane insertase activity"/>
    <property type="evidence" value="ECO:0007669"/>
    <property type="project" value="InterPro"/>
</dbReference>